<feature type="region of interest" description="Disordered" evidence="1">
    <location>
        <begin position="350"/>
        <end position="376"/>
    </location>
</feature>
<dbReference type="PANTHER" id="PTHR12069:SF0">
    <property type="entry name" value="DNA-DIRECTED RNA POLYMERASE III SUBUNIT RPC5"/>
    <property type="match status" value="1"/>
</dbReference>
<keyword evidence="3" id="KW-1185">Reference proteome</keyword>
<reference evidence="2 3" key="1">
    <citation type="journal article" date="2011" name="PLoS Genet.">
        <title>Comparative genomic analysis of human fungal pathogens causing paracoccidioidomycosis.</title>
        <authorList>
            <person name="Desjardins C.A."/>
            <person name="Champion M.D."/>
            <person name="Holder J.W."/>
            <person name="Muszewska A."/>
            <person name="Goldberg J."/>
            <person name="Bailao A.M."/>
            <person name="Brigido M.M."/>
            <person name="Ferreira M.E."/>
            <person name="Garcia A.M."/>
            <person name="Grynberg M."/>
            <person name="Gujja S."/>
            <person name="Heiman D.I."/>
            <person name="Henn M.R."/>
            <person name="Kodira C.D."/>
            <person name="Leon-Narvaez H."/>
            <person name="Longo L.V."/>
            <person name="Ma L.J."/>
            <person name="Malavazi I."/>
            <person name="Matsuo A.L."/>
            <person name="Morais F.V."/>
            <person name="Pereira M."/>
            <person name="Rodriguez-Brito S."/>
            <person name="Sakthikumar S."/>
            <person name="Salem-Izacc S.M."/>
            <person name="Sykes S.M."/>
            <person name="Teixeira M.M."/>
            <person name="Vallejo M.C."/>
            <person name="Walter M.E."/>
            <person name="Yandava C."/>
            <person name="Young S."/>
            <person name="Zeng Q."/>
            <person name="Zucker J."/>
            <person name="Felipe M.S."/>
            <person name="Goldman G.H."/>
            <person name="Haas B.J."/>
            <person name="McEwen J.G."/>
            <person name="Nino-Vega G."/>
            <person name="Puccia R."/>
            <person name="San-Blas G."/>
            <person name="Soares C.M."/>
            <person name="Birren B.W."/>
            <person name="Cuomo C.A."/>
        </authorList>
    </citation>
    <scope>NUCLEOTIDE SEQUENCE [LARGE SCALE GENOMIC DNA]</scope>
    <source>
        <strain evidence="3">ATCC MYA-826 / Pb01</strain>
    </source>
</reference>
<feature type="region of interest" description="Disordered" evidence="1">
    <location>
        <begin position="124"/>
        <end position="147"/>
    </location>
</feature>
<evidence type="ECO:0000313" key="2">
    <source>
        <dbReference type="EMBL" id="EEH41983.1"/>
    </source>
</evidence>
<gene>
    <name evidence="2" type="ORF">PAAG_03904</name>
</gene>
<dbReference type="GO" id="GO:0042797">
    <property type="term" value="P:tRNA transcription by RNA polymerase III"/>
    <property type="evidence" value="ECO:0007669"/>
    <property type="project" value="TreeGrafter"/>
</dbReference>
<dbReference type="GeneID" id="9097362"/>
<dbReference type="PANTHER" id="PTHR12069">
    <property type="entry name" value="DNA-DIRECTED RNA POLYMERASES III 80 KDA POLYPEPTIDE RNA POLYMERASE III SUBUNIT 5"/>
    <property type="match status" value="1"/>
</dbReference>
<evidence type="ECO:0000313" key="3">
    <source>
        <dbReference type="Proteomes" id="UP000002059"/>
    </source>
</evidence>
<dbReference type="eggNOG" id="KOG2354">
    <property type="taxonomic scope" value="Eukaryota"/>
</dbReference>
<dbReference type="OrthoDB" id="340681at2759"/>
<dbReference type="Pfam" id="PF04801">
    <property type="entry name" value="RPC5"/>
    <property type="match status" value="2"/>
</dbReference>
<dbReference type="VEuPathDB" id="FungiDB:PAAG_03904"/>
<dbReference type="AlphaFoldDB" id="C1GZG0"/>
<name>C1GZG0_PARBA</name>
<proteinExistence type="predicted"/>
<feature type="region of interest" description="Disordered" evidence="1">
    <location>
        <begin position="1"/>
        <end position="33"/>
    </location>
</feature>
<evidence type="ECO:0000256" key="1">
    <source>
        <dbReference type="SAM" id="MobiDB-lite"/>
    </source>
</evidence>
<dbReference type="OMA" id="QHPNRTD"/>
<dbReference type="EMBL" id="KN294000">
    <property type="protein sequence ID" value="EEH41983.1"/>
    <property type="molecule type" value="Genomic_DNA"/>
</dbReference>
<dbReference type="GO" id="GO:0005666">
    <property type="term" value="C:RNA polymerase III complex"/>
    <property type="evidence" value="ECO:0007669"/>
    <property type="project" value="TreeGrafter"/>
</dbReference>
<dbReference type="KEGG" id="pbl:PAAG_03904"/>
<sequence length="376" mass="41836">MSATADPTPHISVSTSTTTKETNATTPSTNDPTIASYDIYITDSQIRRFLLQYPDRQPTQPYNDTTQQRPTELRLKPRAGLVEVDIPINTHVNYDEKKGLKYGNALRQSRVIAEGGTMGLAGGFNTGARSKEGGTGVAGVEDREDEITTGRKRETILAGDDEEMVGYEDEKAGVIMTTQTLGGRIKEPVDGDPVYMLGAFRDNELHLAPLSAVVQLRPQLHHIDAFDEVAARTKGKSKRDADEEGGARAAQTEARAIDMKVKSAEPETGNLASNNNLLQMMQDEKWQKYAWIDENDQRSWDKYEEYMFNQSLDEPPLLQSAISPEDYIDGMSAPRIDPINPEMAGWAMKLRRKARRPSDVLGRSEEKTSRSDRVDV</sequence>
<dbReference type="Proteomes" id="UP000002059">
    <property type="component" value="Partially assembled WGS sequence"/>
</dbReference>
<dbReference type="STRING" id="502779.C1GZG0"/>
<accession>C1GZG0</accession>
<protein>
    <recommendedName>
        <fullName evidence="4">DNA-directed RNA polymerase III subunit Rpc5</fullName>
    </recommendedName>
</protein>
<feature type="compositionally biased region" description="Low complexity" evidence="1">
    <location>
        <begin position="12"/>
        <end position="29"/>
    </location>
</feature>
<dbReference type="InterPro" id="IPR006886">
    <property type="entry name" value="RNA_pol_III_Rpc5"/>
</dbReference>
<organism evidence="2 3">
    <name type="scientific">Paracoccidioides lutzii (strain ATCC MYA-826 / Pb01)</name>
    <name type="common">Paracoccidioides brasiliensis</name>
    <dbReference type="NCBI Taxonomy" id="502779"/>
    <lineage>
        <taxon>Eukaryota</taxon>
        <taxon>Fungi</taxon>
        <taxon>Dikarya</taxon>
        <taxon>Ascomycota</taxon>
        <taxon>Pezizomycotina</taxon>
        <taxon>Eurotiomycetes</taxon>
        <taxon>Eurotiomycetidae</taxon>
        <taxon>Onygenales</taxon>
        <taxon>Ajellomycetaceae</taxon>
        <taxon>Paracoccidioides</taxon>
    </lineage>
</organism>
<dbReference type="HOGENOM" id="CLU_045565_1_0_1"/>
<feature type="compositionally biased region" description="Basic and acidic residues" evidence="1">
    <location>
        <begin position="356"/>
        <end position="376"/>
    </location>
</feature>
<dbReference type="RefSeq" id="XP_002794311.1">
    <property type="nucleotide sequence ID" value="XM_002794265.2"/>
</dbReference>
<evidence type="ECO:0008006" key="4">
    <source>
        <dbReference type="Google" id="ProtNLM"/>
    </source>
</evidence>